<dbReference type="Pfam" id="PF04956">
    <property type="entry name" value="TrbC"/>
    <property type="match status" value="1"/>
</dbReference>
<evidence type="ECO:0000313" key="2">
    <source>
        <dbReference type="Proteomes" id="UP000462362"/>
    </source>
</evidence>
<dbReference type="Proteomes" id="UP000462362">
    <property type="component" value="Unassembled WGS sequence"/>
</dbReference>
<dbReference type="RefSeq" id="WP_149889089.1">
    <property type="nucleotide sequence ID" value="NZ_CATXDL010000019.1"/>
</dbReference>
<sequence>MRLKDVRDWTKALVLSFLIVGSQAALAASGASATVESFFNEIMTVMKACAVTVATCAGLWIGYKVLWGGRTLEEMAPFIVGCLLLACAPWAAETLLQ</sequence>
<dbReference type="EMBL" id="WNCL01000012">
    <property type="protein sequence ID" value="MTU43073.1"/>
    <property type="molecule type" value="Genomic_DNA"/>
</dbReference>
<comment type="caution">
    <text evidence="1">The sequence shown here is derived from an EMBL/GenBank/DDBJ whole genome shotgun (WGS) entry which is preliminary data.</text>
</comment>
<evidence type="ECO:0008006" key="3">
    <source>
        <dbReference type="Google" id="ProtNLM"/>
    </source>
</evidence>
<accession>A0A6I3S8G4</accession>
<dbReference type="AlphaFoldDB" id="A0A6I3S8G4"/>
<reference evidence="1 2" key="1">
    <citation type="journal article" date="2019" name="Nat. Med.">
        <title>A library of human gut bacterial isolates paired with longitudinal multiomics data enables mechanistic microbiome research.</title>
        <authorList>
            <person name="Poyet M."/>
            <person name="Groussin M."/>
            <person name="Gibbons S.M."/>
            <person name="Avila-Pacheco J."/>
            <person name="Jiang X."/>
            <person name="Kearney S.M."/>
            <person name="Perrotta A.R."/>
            <person name="Berdy B."/>
            <person name="Zhao S."/>
            <person name="Lieberman T.D."/>
            <person name="Swanson P.K."/>
            <person name="Smith M."/>
            <person name="Roesemann S."/>
            <person name="Alexander J.E."/>
            <person name="Rich S.A."/>
            <person name="Livny J."/>
            <person name="Vlamakis H."/>
            <person name="Clish C."/>
            <person name="Bullock K."/>
            <person name="Deik A."/>
            <person name="Scott J."/>
            <person name="Pierce K.A."/>
            <person name="Xavier R.J."/>
            <person name="Alm E.J."/>
        </authorList>
    </citation>
    <scope>NUCLEOTIDE SEQUENCE [LARGE SCALE GENOMIC DNA]</scope>
    <source>
        <strain evidence="1 2">BIOML-A2</strain>
    </source>
</reference>
<proteinExistence type="predicted"/>
<gene>
    <name evidence="1" type="ORF">GMD42_05450</name>
</gene>
<name>A0A6I3S8G4_9BURK</name>
<protein>
    <recommendedName>
        <fullName evidence="3">Conjugal transfer protein TrbC</fullName>
    </recommendedName>
</protein>
<evidence type="ECO:0000313" key="1">
    <source>
        <dbReference type="EMBL" id="MTU43073.1"/>
    </source>
</evidence>
<organism evidence="1 2">
    <name type="scientific">Parasutterella excrementihominis</name>
    <dbReference type="NCBI Taxonomy" id="487175"/>
    <lineage>
        <taxon>Bacteria</taxon>
        <taxon>Pseudomonadati</taxon>
        <taxon>Pseudomonadota</taxon>
        <taxon>Betaproteobacteria</taxon>
        <taxon>Burkholderiales</taxon>
        <taxon>Sutterellaceae</taxon>
        <taxon>Parasutterella</taxon>
    </lineage>
</organism>
<dbReference type="InterPro" id="IPR007039">
    <property type="entry name" value="TrbC/VirB2"/>
</dbReference>